<name>A0A7H8N305_9ACTN</name>
<evidence type="ECO:0000256" key="1">
    <source>
        <dbReference type="PROSITE-ProRule" id="PRU00285"/>
    </source>
</evidence>
<evidence type="ECO:0000313" key="6">
    <source>
        <dbReference type="Proteomes" id="UP000509303"/>
    </source>
</evidence>
<gene>
    <name evidence="5" type="ORF">HUT08_03125</name>
</gene>
<protein>
    <submittedName>
        <fullName evidence="5">Hsp20 family protein</fullName>
    </submittedName>
</protein>
<dbReference type="EMBL" id="CP054929">
    <property type="protein sequence ID" value="QKW48703.1"/>
    <property type="molecule type" value="Genomic_DNA"/>
</dbReference>
<evidence type="ECO:0000259" key="4">
    <source>
        <dbReference type="PROSITE" id="PS01031"/>
    </source>
</evidence>
<organism evidence="5 6">
    <name type="scientific">Streptomyces buecherae</name>
    <dbReference type="NCBI Taxonomy" id="2763006"/>
    <lineage>
        <taxon>Bacteria</taxon>
        <taxon>Bacillati</taxon>
        <taxon>Actinomycetota</taxon>
        <taxon>Actinomycetes</taxon>
        <taxon>Kitasatosporales</taxon>
        <taxon>Streptomycetaceae</taxon>
        <taxon>Streptomyces</taxon>
    </lineage>
</organism>
<dbReference type="CDD" id="cd06464">
    <property type="entry name" value="ACD_sHsps-like"/>
    <property type="match status" value="1"/>
</dbReference>
<dbReference type="SUPFAM" id="SSF49764">
    <property type="entry name" value="HSP20-like chaperones"/>
    <property type="match status" value="1"/>
</dbReference>
<reference evidence="5 6" key="1">
    <citation type="submission" date="2020-06" db="EMBL/GenBank/DDBJ databases">
        <title>Genome mining for natural products.</title>
        <authorList>
            <person name="Zhang B."/>
            <person name="Shi J."/>
            <person name="Ge H."/>
        </authorList>
    </citation>
    <scope>NUCLEOTIDE SEQUENCE [LARGE SCALE GENOMIC DNA]</scope>
    <source>
        <strain evidence="5 6">NA00687</strain>
    </source>
</reference>
<feature type="region of interest" description="Disordered" evidence="3">
    <location>
        <begin position="1"/>
        <end position="22"/>
    </location>
</feature>
<dbReference type="InterPro" id="IPR008978">
    <property type="entry name" value="HSP20-like_chaperone"/>
</dbReference>
<comment type="similarity">
    <text evidence="1 2">Belongs to the small heat shock protein (HSP20) family.</text>
</comment>
<evidence type="ECO:0000313" key="5">
    <source>
        <dbReference type="EMBL" id="QKW48703.1"/>
    </source>
</evidence>
<dbReference type="Proteomes" id="UP000509303">
    <property type="component" value="Chromosome"/>
</dbReference>
<dbReference type="PROSITE" id="PS01031">
    <property type="entry name" value="SHSP"/>
    <property type="match status" value="1"/>
</dbReference>
<evidence type="ECO:0000256" key="2">
    <source>
        <dbReference type="RuleBase" id="RU003616"/>
    </source>
</evidence>
<feature type="domain" description="SHSP" evidence="4">
    <location>
        <begin position="1"/>
        <end position="92"/>
    </location>
</feature>
<keyword evidence="6" id="KW-1185">Reference proteome</keyword>
<proteinExistence type="inferred from homology"/>
<accession>A0A7H8N305</accession>
<evidence type="ECO:0000256" key="3">
    <source>
        <dbReference type="SAM" id="MobiDB-lite"/>
    </source>
</evidence>
<sequence>MARGHPRTLQPVGPPLGGLASERPESVIAEGGYLVLPREQSNPVWDPFREFRVTLPQDTDEEHVTADLTDGVLTVKVPKAEQAKPRRIEIAG</sequence>
<dbReference type="AlphaFoldDB" id="A0A7H8N305"/>
<dbReference type="RefSeq" id="WP_176160436.1">
    <property type="nucleotide sequence ID" value="NZ_CP054929.1"/>
</dbReference>
<dbReference type="Gene3D" id="2.60.40.790">
    <property type="match status" value="1"/>
</dbReference>
<dbReference type="InterPro" id="IPR002068">
    <property type="entry name" value="A-crystallin/Hsp20_dom"/>
</dbReference>
<dbReference type="Pfam" id="PF00011">
    <property type="entry name" value="HSP20"/>
    <property type="match status" value="1"/>
</dbReference>